<accession>A0ABM9Y143</accession>
<keyword evidence="2" id="KW-1185">Reference proteome</keyword>
<sequence>MHNFASLSVDKNCIDGSLASTRFKTDIDHILGVWIPVGNLLLD</sequence>
<evidence type="ECO:0000313" key="2">
    <source>
        <dbReference type="Proteomes" id="UP000010319"/>
    </source>
</evidence>
<dbReference type="EMBL" id="AALC02000012">
    <property type="protein sequence ID" value="EEQ07411.1"/>
    <property type="molecule type" value="Genomic_DNA"/>
</dbReference>
<organism evidence="1 2">
    <name type="scientific">Yersinia bercovieri ATCC 43970</name>
    <dbReference type="NCBI Taxonomy" id="349968"/>
    <lineage>
        <taxon>Bacteria</taxon>
        <taxon>Pseudomonadati</taxon>
        <taxon>Pseudomonadota</taxon>
        <taxon>Gammaproteobacteria</taxon>
        <taxon>Enterobacterales</taxon>
        <taxon>Yersiniaceae</taxon>
        <taxon>Yersinia</taxon>
    </lineage>
</organism>
<proteinExistence type="predicted"/>
<comment type="caution">
    <text evidence="1">The sequence shown here is derived from an EMBL/GenBank/DDBJ whole genome shotgun (WGS) entry which is preliminary data.</text>
</comment>
<gene>
    <name evidence="1" type="ORF">yberc0001_32240</name>
</gene>
<protein>
    <submittedName>
        <fullName evidence="1">Uncharacterized protein</fullName>
    </submittedName>
</protein>
<dbReference type="Proteomes" id="UP000010319">
    <property type="component" value="Unassembled WGS sequence"/>
</dbReference>
<reference evidence="1" key="1">
    <citation type="submission" date="2008-12" db="EMBL/GenBank/DDBJ databases">
        <title>Annotation of the Yersinia bercovieri ATCC 43970 genome.</title>
        <authorList>
            <person name="Read T.D."/>
            <person name="Akmal A."/>
            <person name="Bishop-Lilly K."/>
            <person name="Chen P.E."/>
            <person name="Cook C."/>
            <person name="Kiley M.P."/>
            <person name="Lentz S."/>
            <person name="Mateczun A."/>
            <person name="Nagarajan N."/>
            <person name="Nolan N."/>
            <person name="Osborne B.I."/>
            <person name="Pop M."/>
            <person name="Sozhamannan S."/>
            <person name="Stewart A.C."/>
            <person name="Sulakvelidze A."/>
            <person name="Thomason B."/>
            <person name="Willner K."/>
            <person name="Zwick M.E."/>
        </authorList>
    </citation>
    <scope>NUCLEOTIDE SEQUENCE [LARGE SCALE GENOMIC DNA]</scope>
    <source>
        <strain evidence="1">ATCC 43970</strain>
    </source>
</reference>
<name>A0ABM9Y143_YERBE</name>
<evidence type="ECO:0000313" key="1">
    <source>
        <dbReference type="EMBL" id="EEQ07411.1"/>
    </source>
</evidence>